<dbReference type="PROSITE" id="PS51163">
    <property type="entry name" value="YRDC"/>
    <property type="match status" value="1"/>
</dbReference>
<dbReference type="InterPro" id="IPR051060">
    <property type="entry name" value="Carbamoyltrans_HypF-like"/>
</dbReference>
<dbReference type="GO" id="GO:0003998">
    <property type="term" value="F:acylphosphatase activity"/>
    <property type="evidence" value="ECO:0007669"/>
    <property type="project" value="UniProtKB-EC"/>
</dbReference>
<dbReference type="SUPFAM" id="SSF55821">
    <property type="entry name" value="YrdC/RibB"/>
    <property type="match status" value="1"/>
</dbReference>
<dbReference type="InterPro" id="IPR001792">
    <property type="entry name" value="Acylphosphatase-like_dom"/>
</dbReference>
<dbReference type="InterPro" id="IPR055128">
    <property type="entry name" value="HypF_C_2"/>
</dbReference>
<dbReference type="Proteomes" id="UP000605144">
    <property type="component" value="Unassembled WGS sequence"/>
</dbReference>
<dbReference type="UniPathway" id="UPA00335"/>
<dbReference type="SUPFAM" id="SSF53067">
    <property type="entry name" value="Actin-like ATPase domain"/>
    <property type="match status" value="1"/>
</dbReference>
<comment type="pathway">
    <text evidence="1">Protein modification; [NiFe] hydrogenase maturation.</text>
</comment>
<dbReference type="InterPro" id="IPR043129">
    <property type="entry name" value="ATPase_NBD"/>
</dbReference>
<sequence>MEIKKIIVKGIVQGVGFRPFVYRLAKENNLKGYVKNMGNYVEIIVAGNKSNINNFLKEMKHKKPALSQINEIIVSDNLDKDFNFDYDDFNIKDSDNKELDKDSGDIGTIPPDVAICEDCLKEMLDKSNRRYKYPFIACTNCGPRFTIVKKLPYDRDNTSMDKFPLCEDCLREYRDPMDRRFHAQATCCPRCGPRVYLVDREGNTLCNSNGAINEAIKILSEGNILAIKGIGGSHLACHCDNDDAIIKLRKRLNRPTQPFAIMTKEENLRLFADPQWDELILLKSPKRPIVVVEKNENYKDYISEYVSNLNTVGVMLPYSGMHYLLLEGNNIAYVMTSANLPGYPMVINNRDILFKLKNIADYFLLHDRKIVNRCDDSVLKKINNNMVFIRRSRGYAPEPIIVNNHPLIKNNDKNILCVGPEINSTVCLIKGNKFYLSQYIGNTSKYETFNFLKEGIENLIRITNSNRIDAIVCDLHPSYNSTNLAKDLAERFGADLYPIQHHKAHGFSLLGDNDIFQNSIIITIDGVGYGEDGNIWGGEILRYSNNKMDRIGHLEEQYMPGGDLSTKYPLRILLSILYKKLSREELIEFINGYNFFDEKTLNLILFQLDKKINVSRTTSCGRVLDSISSMLNICNTKTYDGEPAIRLESISENFKKYHDYREYNKCLEMAQDNVKIKNNILNTTDLVYSAYNMLLEGYSREFIALYVHLGIAEGLSSLALRFGRKEDFEYIGLTGGVSYNKIISERIRENIEKEGFKFLYPNKAPNGDGGISFGQGIGYILNKE</sequence>
<dbReference type="AlphaFoldDB" id="A0A832YT22"/>
<protein>
    <recommendedName>
        <fullName evidence="8">Carbamoyltransferase</fullName>
        <ecNumber evidence="8">6.2.-.-</ecNumber>
    </recommendedName>
</protein>
<evidence type="ECO:0000256" key="8">
    <source>
        <dbReference type="PIRNR" id="PIRNR006256"/>
    </source>
</evidence>
<proteinExistence type="inferred from homology"/>
<evidence type="ECO:0000256" key="1">
    <source>
        <dbReference type="ARBA" id="ARBA00004711"/>
    </source>
</evidence>
<dbReference type="InterPro" id="IPR006070">
    <property type="entry name" value="Sua5-like_dom"/>
</dbReference>
<dbReference type="GO" id="GO:0016874">
    <property type="term" value="F:ligase activity"/>
    <property type="evidence" value="ECO:0007669"/>
    <property type="project" value="UniProtKB-UniRule"/>
</dbReference>
<dbReference type="NCBIfam" id="TIGR00143">
    <property type="entry name" value="hypF"/>
    <property type="match status" value="1"/>
</dbReference>
<dbReference type="PROSITE" id="PS00150">
    <property type="entry name" value="ACYLPHOSPHATASE_1"/>
    <property type="match status" value="1"/>
</dbReference>
<dbReference type="GO" id="GO:0008270">
    <property type="term" value="F:zinc ion binding"/>
    <property type="evidence" value="ECO:0007669"/>
    <property type="project" value="UniProtKB-KW"/>
</dbReference>
<evidence type="ECO:0000256" key="9">
    <source>
        <dbReference type="PROSITE-ProRule" id="PRU00520"/>
    </source>
</evidence>
<evidence type="ECO:0000256" key="4">
    <source>
        <dbReference type="ARBA" id="ARBA00022723"/>
    </source>
</evidence>
<dbReference type="GO" id="GO:0051604">
    <property type="term" value="P:protein maturation"/>
    <property type="evidence" value="ECO:0007669"/>
    <property type="project" value="TreeGrafter"/>
</dbReference>
<dbReference type="Gene3D" id="3.90.870.50">
    <property type="match status" value="1"/>
</dbReference>
<name>A0A832YT22_9EURY</name>
<evidence type="ECO:0000313" key="12">
    <source>
        <dbReference type="EMBL" id="HIP17033.1"/>
    </source>
</evidence>
<dbReference type="PANTHER" id="PTHR42959">
    <property type="entry name" value="CARBAMOYLTRANSFERASE"/>
    <property type="match status" value="1"/>
</dbReference>
<keyword evidence="9" id="KW-0378">Hydrolase</keyword>
<keyword evidence="3" id="KW-0436">Ligase</keyword>
<feature type="domain" description="YrdC-like" evidence="11">
    <location>
        <begin position="209"/>
        <end position="394"/>
    </location>
</feature>
<dbReference type="SUPFAM" id="SSF54975">
    <property type="entry name" value="Acylphosphatase/BLUF domain-like"/>
    <property type="match status" value="1"/>
</dbReference>
<comment type="catalytic activity">
    <reaction evidence="9">
        <text>an acyl phosphate + H2O = a carboxylate + phosphate + H(+)</text>
        <dbReference type="Rhea" id="RHEA:14965"/>
        <dbReference type="ChEBI" id="CHEBI:15377"/>
        <dbReference type="ChEBI" id="CHEBI:15378"/>
        <dbReference type="ChEBI" id="CHEBI:29067"/>
        <dbReference type="ChEBI" id="CHEBI:43474"/>
        <dbReference type="ChEBI" id="CHEBI:59918"/>
        <dbReference type="EC" id="3.6.1.7"/>
    </reaction>
</comment>
<dbReference type="InterPro" id="IPR036046">
    <property type="entry name" value="Acylphosphatase-like_dom_sf"/>
</dbReference>
<dbReference type="EC" id="6.2.-.-" evidence="8"/>
<feature type="active site" evidence="9">
    <location>
        <position position="18"/>
    </location>
</feature>
<dbReference type="Pfam" id="PF17788">
    <property type="entry name" value="HypF_C"/>
    <property type="match status" value="1"/>
</dbReference>
<dbReference type="GO" id="GO:0016743">
    <property type="term" value="F:carboxyl- or carbamoyltransferase activity"/>
    <property type="evidence" value="ECO:0007669"/>
    <property type="project" value="UniProtKB-UniRule"/>
</dbReference>
<evidence type="ECO:0000256" key="2">
    <source>
        <dbReference type="ARBA" id="ARBA00008097"/>
    </source>
</evidence>
<keyword evidence="4" id="KW-0479">Metal-binding</keyword>
<evidence type="ECO:0000259" key="11">
    <source>
        <dbReference type="PROSITE" id="PS51163"/>
    </source>
</evidence>
<gene>
    <name evidence="12" type="primary">hypF</name>
    <name evidence="12" type="ORF">EYG76_01855</name>
</gene>
<dbReference type="PANTHER" id="PTHR42959:SF1">
    <property type="entry name" value="CARBAMOYLTRANSFERASE HYPF"/>
    <property type="match status" value="1"/>
</dbReference>
<evidence type="ECO:0000256" key="6">
    <source>
        <dbReference type="ARBA" id="ARBA00022833"/>
    </source>
</evidence>
<dbReference type="InterPro" id="IPR017945">
    <property type="entry name" value="DHBP_synth_RibB-like_a/b_dom"/>
</dbReference>
<dbReference type="Gene3D" id="3.30.420.40">
    <property type="match status" value="1"/>
</dbReference>
<dbReference type="InterPro" id="IPR041440">
    <property type="entry name" value="HypF_C"/>
</dbReference>
<reference evidence="12" key="1">
    <citation type="journal article" date="2020" name="ISME J.">
        <title>Gammaproteobacteria mediating utilization of methyl-, sulfur- and petroleum organic compounds in deep ocean hydrothermal plumes.</title>
        <authorList>
            <person name="Zhou Z."/>
            <person name="Liu Y."/>
            <person name="Pan J."/>
            <person name="Cron B.R."/>
            <person name="Toner B.M."/>
            <person name="Anantharaman K."/>
            <person name="Breier J.A."/>
            <person name="Dick G.J."/>
            <person name="Li M."/>
        </authorList>
    </citation>
    <scope>NUCLEOTIDE SEQUENCE</scope>
    <source>
        <strain evidence="12">SZUA-1385</strain>
    </source>
</reference>
<comment type="similarity">
    <text evidence="2 8">Belongs to the carbamoyltransferase HypF family.</text>
</comment>
<organism evidence="12 13">
    <name type="scientific">Methanothermococcus okinawensis</name>
    <dbReference type="NCBI Taxonomy" id="155863"/>
    <lineage>
        <taxon>Archaea</taxon>
        <taxon>Methanobacteriati</taxon>
        <taxon>Methanobacteriota</taxon>
        <taxon>Methanomada group</taxon>
        <taxon>Methanococci</taxon>
        <taxon>Methanococcales</taxon>
        <taxon>Methanococcaceae</taxon>
        <taxon>Methanothermococcus</taxon>
    </lineage>
</organism>
<evidence type="ECO:0000313" key="13">
    <source>
        <dbReference type="Proteomes" id="UP000605144"/>
    </source>
</evidence>
<dbReference type="PIRSF" id="PIRSF006256">
    <property type="entry name" value="CMPcnvr_hdrg_mat"/>
    <property type="match status" value="1"/>
</dbReference>
<evidence type="ECO:0000256" key="5">
    <source>
        <dbReference type="ARBA" id="ARBA00022771"/>
    </source>
</evidence>
<dbReference type="EMBL" id="DQSV01000037">
    <property type="protein sequence ID" value="HIP17033.1"/>
    <property type="molecule type" value="Genomic_DNA"/>
</dbReference>
<evidence type="ECO:0000256" key="7">
    <source>
        <dbReference type="ARBA" id="ARBA00048220"/>
    </source>
</evidence>
<accession>A0A832YT22</accession>
<dbReference type="InterPro" id="IPR017968">
    <property type="entry name" value="Acylphosphatase_CS"/>
</dbReference>
<dbReference type="Pfam" id="PF00708">
    <property type="entry name" value="Acylphosphatase"/>
    <property type="match status" value="1"/>
</dbReference>
<keyword evidence="5" id="KW-0863">Zinc-finger</keyword>
<dbReference type="Pfam" id="PF22521">
    <property type="entry name" value="HypF_C_2"/>
    <property type="match status" value="1"/>
</dbReference>
<keyword evidence="12" id="KW-0808">Transferase</keyword>
<dbReference type="Pfam" id="PF07503">
    <property type="entry name" value="zf-HYPF"/>
    <property type="match status" value="2"/>
</dbReference>
<dbReference type="Gene3D" id="3.30.110.120">
    <property type="match status" value="1"/>
</dbReference>
<keyword evidence="6" id="KW-0862">Zinc</keyword>
<dbReference type="Gene3D" id="3.30.420.360">
    <property type="match status" value="1"/>
</dbReference>
<dbReference type="PROSITE" id="PS51160">
    <property type="entry name" value="ACYLPHOSPHATASE_3"/>
    <property type="match status" value="1"/>
</dbReference>
<dbReference type="GO" id="GO:0003725">
    <property type="term" value="F:double-stranded RNA binding"/>
    <property type="evidence" value="ECO:0007669"/>
    <property type="project" value="InterPro"/>
</dbReference>
<dbReference type="InterPro" id="IPR004421">
    <property type="entry name" value="Carbamoyltransferase_HypF"/>
</dbReference>
<dbReference type="InterPro" id="IPR011125">
    <property type="entry name" value="Znf_HypF"/>
</dbReference>
<evidence type="ECO:0000259" key="10">
    <source>
        <dbReference type="PROSITE" id="PS51160"/>
    </source>
</evidence>
<dbReference type="Pfam" id="PF01300">
    <property type="entry name" value="Sua5_yciO_yrdC"/>
    <property type="match status" value="1"/>
</dbReference>
<comment type="caution">
    <text evidence="12">The sequence shown here is derived from an EMBL/GenBank/DDBJ whole genome shotgun (WGS) entry which is preliminary data.</text>
</comment>
<feature type="domain" description="Acylphosphatase-like" evidence="10">
    <location>
        <begin position="3"/>
        <end position="93"/>
    </location>
</feature>
<comment type="catalytic activity">
    <reaction evidence="7">
        <text>C-terminal L-cysteinyl-[HypE protein] + carbamoyl phosphate + ATP + H2O = C-terminal S-carboxamide-L-cysteinyl-[HypE protein] + AMP + phosphate + diphosphate + H(+)</text>
        <dbReference type="Rhea" id="RHEA:55636"/>
        <dbReference type="Rhea" id="RHEA-COMP:14247"/>
        <dbReference type="Rhea" id="RHEA-COMP:14392"/>
        <dbReference type="ChEBI" id="CHEBI:15377"/>
        <dbReference type="ChEBI" id="CHEBI:15378"/>
        <dbReference type="ChEBI" id="CHEBI:30616"/>
        <dbReference type="ChEBI" id="CHEBI:33019"/>
        <dbReference type="ChEBI" id="CHEBI:43474"/>
        <dbReference type="ChEBI" id="CHEBI:58228"/>
        <dbReference type="ChEBI" id="CHEBI:76913"/>
        <dbReference type="ChEBI" id="CHEBI:139126"/>
        <dbReference type="ChEBI" id="CHEBI:456215"/>
    </reaction>
</comment>
<evidence type="ECO:0000256" key="3">
    <source>
        <dbReference type="ARBA" id="ARBA00022598"/>
    </source>
</evidence>
<feature type="active site" evidence="9">
    <location>
        <position position="36"/>
    </location>
</feature>